<comment type="caution">
    <text evidence="11">The sequence shown here is derived from an EMBL/GenBank/DDBJ whole genome shotgun (WGS) entry which is preliminary data.</text>
</comment>
<comment type="subcellular location">
    <subcellularLocation>
        <location evidence="10">Cellular thylakoid membrane</location>
        <topology evidence="10">Single-pass membrane protein</topology>
    </subcellularLocation>
    <subcellularLocation>
        <location evidence="1">Membrane</location>
        <topology evidence="1">Single-pass membrane protein</topology>
    </subcellularLocation>
</comment>
<dbReference type="GO" id="GO:0009055">
    <property type="term" value="F:electron transfer activity"/>
    <property type="evidence" value="ECO:0007669"/>
    <property type="project" value="InterPro"/>
</dbReference>
<protein>
    <recommendedName>
        <fullName evidence="10">Cytochrome b6-f complex subunit 6</fullName>
    </recommendedName>
    <alternativeName>
        <fullName evidence="10">Cytochrome b6-f complex subunit PetL</fullName>
    </alternativeName>
    <alternativeName>
        <fullName evidence="10">Cytochrome b6-f complex subunit VI</fullName>
    </alternativeName>
</protein>
<keyword evidence="3 10" id="KW-0812">Transmembrane</keyword>
<dbReference type="Pfam" id="PF05115">
    <property type="entry name" value="PetL"/>
    <property type="match status" value="1"/>
</dbReference>
<evidence type="ECO:0000256" key="5">
    <source>
        <dbReference type="ARBA" id="ARBA00022989"/>
    </source>
</evidence>
<keyword evidence="5 10" id="KW-1133">Transmembrane helix</keyword>
<feature type="transmembrane region" description="Helical" evidence="10">
    <location>
        <begin position="6"/>
        <end position="25"/>
    </location>
</feature>
<evidence type="ECO:0000256" key="6">
    <source>
        <dbReference type="ARBA" id="ARBA00023078"/>
    </source>
</evidence>
<evidence type="ECO:0000256" key="8">
    <source>
        <dbReference type="ARBA" id="ARBA00025197"/>
    </source>
</evidence>
<dbReference type="EMBL" id="JYON01000004">
    <property type="protein sequence ID" value="KJH72694.1"/>
    <property type="molecule type" value="Genomic_DNA"/>
</dbReference>
<evidence type="ECO:0000313" key="12">
    <source>
        <dbReference type="Proteomes" id="UP000032452"/>
    </source>
</evidence>
<evidence type="ECO:0000256" key="7">
    <source>
        <dbReference type="ARBA" id="ARBA00023136"/>
    </source>
</evidence>
<keyword evidence="6 10" id="KW-0793">Thylakoid</keyword>
<dbReference type="Proteomes" id="UP000032452">
    <property type="component" value="Unassembled WGS sequence"/>
</dbReference>
<evidence type="ECO:0000256" key="4">
    <source>
        <dbReference type="ARBA" id="ARBA00022982"/>
    </source>
</evidence>
<keyword evidence="2 10" id="KW-0813">Transport</keyword>
<reference evidence="11 12" key="1">
    <citation type="submission" date="2015-02" db="EMBL/GenBank/DDBJ databases">
        <title>Draft genome of a novel marine cyanobacterium (Chroococcales) isolated from South Atlantic Ocean.</title>
        <authorList>
            <person name="Rigonato J."/>
            <person name="Alvarenga D.O."/>
            <person name="Branco L.H."/>
            <person name="Varani A.M."/>
            <person name="Brandini F.P."/>
            <person name="Fiore M.F."/>
        </authorList>
    </citation>
    <scope>NUCLEOTIDE SEQUENCE [LARGE SCALE GENOMIC DNA]</scope>
    <source>
        <strain evidence="11 12">CENA595</strain>
    </source>
</reference>
<comment type="similarity">
    <text evidence="10">Belongs to the PetL family.</text>
</comment>
<dbReference type="GO" id="GO:0015979">
    <property type="term" value="P:photosynthesis"/>
    <property type="evidence" value="ECO:0007669"/>
    <property type="project" value="UniProtKB-KW"/>
</dbReference>
<name>A0A0D8ZW99_9CYAN</name>
<comment type="subunit">
    <text evidence="9 10">The 4 large subunits of the cytochrome b6-f complex are cytochrome b6, subunit IV (17 kDa polypeptide, PetD), cytochrome f and the Rieske protein, while the 4 small subunits are PetG, PetL, PetM and PetN. The complex functions as a dimer.</text>
</comment>
<dbReference type="HAMAP" id="MF_00433">
    <property type="entry name" value="Cytb6_f_PetL"/>
    <property type="match status" value="1"/>
</dbReference>
<keyword evidence="10" id="KW-0602">Photosynthesis</keyword>
<dbReference type="GO" id="GO:0009512">
    <property type="term" value="C:cytochrome b6f complex"/>
    <property type="evidence" value="ECO:0007669"/>
    <property type="project" value="InterPro"/>
</dbReference>
<evidence type="ECO:0000256" key="9">
    <source>
        <dbReference type="ARBA" id="ARBA00025834"/>
    </source>
</evidence>
<dbReference type="InterPro" id="IPR007802">
    <property type="entry name" value="Cyt_b6/f_cplx_su6"/>
</dbReference>
<keyword evidence="7 10" id="KW-0472">Membrane</keyword>
<gene>
    <name evidence="10" type="primary">petL</name>
    <name evidence="11" type="ORF">UH38_06180</name>
</gene>
<organism evidence="11 12">
    <name type="scientific">Aliterella atlantica CENA595</name>
    <dbReference type="NCBI Taxonomy" id="1618023"/>
    <lineage>
        <taxon>Bacteria</taxon>
        <taxon>Bacillati</taxon>
        <taxon>Cyanobacteriota</taxon>
        <taxon>Cyanophyceae</taxon>
        <taxon>Chroococcidiopsidales</taxon>
        <taxon>Aliterellaceae</taxon>
        <taxon>Aliterella</taxon>
    </lineage>
</organism>
<evidence type="ECO:0000256" key="10">
    <source>
        <dbReference type="HAMAP-Rule" id="MF_00433"/>
    </source>
</evidence>
<accession>A0A0D8ZW99</accession>
<dbReference type="AlphaFoldDB" id="A0A0D8ZW99"/>
<keyword evidence="12" id="KW-1185">Reference proteome</keyword>
<evidence type="ECO:0000256" key="1">
    <source>
        <dbReference type="ARBA" id="ARBA00004167"/>
    </source>
</evidence>
<evidence type="ECO:0000256" key="3">
    <source>
        <dbReference type="ARBA" id="ARBA00022692"/>
    </source>
</evidence>
<evidence type="ECO:0000313" key="11">
    <source>
        <dbReference type="EMBL" id="KJH72694.1"/>
    </source>
</evidence>
<comment type="function">
    <text evidence="8 10">Component of the cytochrome b6-f complex, which mediates electron transfer between photosystem II (PSII) and photosystem I (PSI), cyclic electron flow around PSI, and state transitions. PetL is important for photoautotrophic growth as well as for electron transfer efficiency and stability of the cytochrome b6-f complex.</text>
</comment>
<dbReference type="RefSeq" id="WP_045053755.1">
    <property type="nucleotide sequence ID" value="NZ_CAWMDP010000026.1"/>
</dbReference>
<keyword evidence="4 10" id="KW-0249">Electron transport</keyword>
<dbReference type="GO" id="GO:0031676">
    <property type="term" value="C:plasma membrane-derived thylakoid membrane"/>
    <property type="evidence" value="ECO:0007669"/>
    <property type="project" value="UniProtKB-SubCell"/>
</dbReference>
<sequence>MFAVFSYILLLGAFFALAVGLLFGLRAVKLI</sequence>
<proteinExistence type="inferred from homology"/>
<evidence type="ECO:0000256" key="2">
    <source>
        <dbReference type="ARBA" id="ARBA00022448"/>
    </source>
</evidence>